<protein>
    <recommendedName>
        <fullName evidence="6">Poly [ADP-ribose] polymerase</fullName>
        <shortName evidence="6">PARP</shortName>
        <ecNumber evidence="6">2.4.2.-</ecNumber>
    </recommendedName>
</protein>
<dbReference type="Pfam" id="PF02825">
    <property type="entry name" value="WWE"/>
    <property type="match status" value="1"/>
</dbReference>
<proteinExistence type="predicted"/>
<keyword evidence="3 6" id="KW-0808">Transferase</keyword>
<dbReference type="EMBL" id="RQTK01000022">
    <property type="protein sequence ID" value="RUS90907.1"/>
    <property type="molecule type" value="Genomic_DNA"/>
</dbReference>
<comment type="caution">
    <text evidence="9">The sequence shown here is derived from an EMBL/GenBank/DDBJ whole genome shotgun (WGS) entry which is preliminary data.</text>
</comment>
<gene>
    <name evidence="9" type="ORF">EGW08_001304</name>
</gene>
<evidence type="ECO:0000313" key="9">
    <source>
        <dbReference type="EMBL" id="RUS90907.1"/>
    </source>
</evidence>
<dbReference type="PROSITE" id="PS50918">
    <property type="entry name" value="WWE"/>
    <property type="match status" value="1"/>
</dbReference>
<dbReference type="CDD" id="cd01439">
    <property type="entry name" value="TCCD_inducible_PARP_like"/>
    <property type="match status" value="1"/>
</dbReference>
<dbReference type="AlphaFoldDB" id="A0A3S0ZZY7"/>
<dbReference type="GO" id="GO:0005737">
    <property type="term" value="C:cytoplasm"/>
    <property type="evidence" value="ECO:0007669"/>
    <property type="project" value="TreeGrafter"/>
</dbReference>
<dbReference type="SUPFAM" id="SSF117839">
    <property type="entry name" value="WWE domain"/>
    <property type="match status" value="1"/>
</dbReference>
<dbReference type="EC" id="2.4.2.-" evidence="6"/>
<evidence type="ECO:0000256" key="3">
    <source>
        <dbReference type="ARBA" id="ARBA00022679"/>
    </source>
</evidence>
<dbReference type="InterPro" id="IPR004170">
    <property type="entry name" value="WWE_dom"/>
</dbReference>
<dbReference type="Gene3D" id="3.30.720.50">
    <property type="match status" value="1"/>
</dbReference>
<dbReference type="InterPro" id="IPR037197">
    <property type="entry name" value="WWE_dom_sf"/>
</dbReference>
<accession>A0A3S0ZZY7</accession>
<dbReference type="SUPFAM" id="SSF56399">
    <property type="entry name" value="ADP-ribosylation"/>
    <property type="match status" value="1"/>
</dbReference>
<dbReference type="PANTHER" id="PTHR14453:SF67">
    <property type="entry name" value="POLY [ADP-RIBOSE] POLYMERASE"/>
    <property type="match status" value="1"/>
</dbReference>
<evidence type="ECO:0000259" key="8">
    <source>
        <dbReference type="PROSITE" id="PS51059"/>
    </source>
</evidence>
<sequence length="330" mass="37440">EHVAWENRVQITVRQEEGVVVLRSFFPFTKVITMLTSLMLEAVESHHKALHQATTTAIVWQYQDKGDKWTNFEPLLNAEIEKDFKRNKYAGCNVQDSKGRAYHLDFKAMEEFALKQDGTLSSHGTKLRRFDKTRAGEPLPKRWEPMSATENLKLVQIKNGGEEYKHVEALFKQGGAPNPVKSIKRIQNKSLYQQYMVKKREMDLRNGKGFQNEKRLFHGTSPTSMAAINENGFSNNYSGVHATAYGEGSYFAVNSSYSVNYCQADASGLKHMYVVRVLVGKSTNSRSGMKFLPNQPGTSTPYDSGTDSNSPSMYIIFHDAQTYPEYLISF</sequence>
<dbReference type="GO" id="GO:0005634">
    <property type="term" value="C:nucleus"/>
    <property type="evidence" value="ECO:0007669"/>
    <property type="project" value="UniProtKB-SubCell"/>
</dbReference>
<feature type="domain" description="PARP catalytic" evidence="8">
    <location>
        <begin position="137"/>
        <end position="330"/>
    </location>
</feature>
<evidence type="ECO:0000259" key="7">
    <source>
        <dbReference type="PROSITE" id="PS50918"/>
    </source>
</evidence>
<organism evidence="9 10">
    <name type="scientific">Elysia chlorotica</name>
    <name type="common">Eastern emerald elysia</name>
    <name type="synonym">Sea slug</name>
    <dbReference type="NCBI Taxonomy" id="188477"/>
    <lineage>
        <taxon>Eukaryota</taxon>
        <taxon>Metazoa</taxon>
        <taxon>Spiralia</taxon>
        <taxon>Lophotrochozoa</taxon>
        <taxon>Mollusca</taxon>
        <taxon>Gastropoda</taxon>
        <taxon>Heterobranchia</taxon>
        <taxon>Euthyneura</taxon>
        <taxon>Panpulmonata</taxon>
        <taxon>Sacoglossa</taxon>
        <taxon>Placobranchoidea</taxon>
        <taxon>Plakobranchidae</taxon>
        <taxon>Elysia</taxon>
    </lineage>
</organism>
<keyword evidence="2 6" id="KW-0328">Glycosyltransferase</keyword>
<evidence type="ECO:0000256" key="5">
    <source>
        <dbReference type="ARBA" id="ARBA00023242"/>
    </source>
</evidence>
<dbReference type="Gene3D" id="3.90.228.10">
    <property type="match status" value="1"/>
</dbReference>
<keyword evidence="5" id="KW-0539">Nucleus</keyword>
<dbReference type="InterPro" id="IPR012317">
    <property type="entry name" value="Poly(ADP-ribose)pol_cat_dom"/>
</dbReference>
<evidence type="ECO:0000256" key="1">
    <source>
        <dbReference type="ARBA" id="ARBA00004123"/>
    </source>
</evidence>
<evidence type="ECO:0000256" key="2">
    <source>
        <dbReference type="ARBA" id="ARBA00022676"/>
    </source>
</evidence>
<keyword evidence="4 6" id="KW-0520">NAD</keyword>
<comment type="subcellular location">
    <subcellularLocation>
        <location evidence="1">Nucleus</location>
    </subcellularLocation>
</comment>
<name>A0A3S0ZZY7_ELYCH</name>
<dbReference type="PROSITE" id="PS51059">
    <property type="entry name" value="PARP_CATALYTIC"/>
    <property type="match status" value="1"/>
</dbReference>
<evidence type="ECO:0000256" key="6">
    <source>
        <dbReference type="RuleBase" id="RU362114"/>
    </source>
</evidence>
<dbReference type="GO" id="GO:0003950">
    <property type="term" value="F:NAD+ poly-ADP-ribosyltransferase activity"/>
    <property type="evidence" value="ECO:0007669"/>
    <property type="project" value="UniProtKB-UniRule"/>
</dbReference>
<dbReference type="GO" id="GO:0010629">
    <property type="term" value="P:negative regulation of gene expression"/>
    <property type="evidence" value="ECO:0007669"/>
    <property type="project" value="TreeGrafter"/>
</dbReference>
<dbReference type="OrthoDB" id="406099at2759"/>
<dbReference type="Proteomes" id="UP000271974">
    <property type="component" value="Unassembled WGS sequence"/>
</dbReference>
<dbReference type="Pfam" id="PF00644">
    <property type="entry name" value="PARP"/>
    <property type="match status" value="1"/>
</dbReference>
<keyword evidence="10" id="KW-1185">Reference proteome</keyword>
<evidence type="ECO:0000313" key="10">
    <source>
        <dbReference type="Proteomes" id="UP000271974"/>
    </source>
</evidence>
<reference evidence="9 10" key="1">
    <citation type="submission" date="2019-01" db="EMBL/GenBank/DDBJ databases">
        <title>A draft genome assembly of the solar-powered sea slug Elysia chlorotica.</title>
        <authorList>
            <person name="Cai H."/>
            <person name="Li Q."/>
            <person name="Fang X."/>
            <person name="Li J."/>
            <person name="Curtis N.E."/>
            <person name="Altenburger A."/>
            <person name="Shibata T."/>
            <person name="Feng M."/>
            <person name="Maeda T."/>
            <person name="Schwartz J.A."/>
            <person name="Shigenobu S."/>
            <person name="Lundholm N."/>
            <person name="Nishiyama T."/>
            <person name="Yang H."/>
            <person name="Hasebe M."/>
            <person name="Li S."/>
            <person name="Pierce S.K."/>
            <person name="Wang J."/>
        </authorList>
    </citation>
    <scope>NUCLEOTIDE SEQUENCE [LARGE SCALE GENOMIC DNA]</scope>
    <source>
        <strain evidence="9">EC2010</strain>
        <tissue evidence="9">Whole organism of an adult</tissue>
    </source>
</reference>
<evidence type="ECO:0000256" key="4">
    <source>
        <dbReference type="ARBA" id="ARBA00023027"/>
    </source>
</evidence>
<feature type="non-terminal residue" evidence="9">
    <location>
        <position position="1"/>
    </location>
</feature>
<feature type="domain" description="WWE" evidence="7">
    <location>
        <begin position="45"/>
        <end position="129"/>
    </location>
</feature>
<dbReference type="InterPro" id="IPR052056">
    <property type="entry name" value="Mono-ARTD/PARP"/>
</dbReference>
<dbReference type="GO" id="GO:0003714">
    <property type="term" value="F:transcription corepressor activity"/>
    <property type="evidence" value="ECO:0007669"/>
    <property type="project" value="TreeGrafter"/>
</dbReference>
<dbReference type="PANTHER" id="PTHR14453">
    <property type="entry name" value="PARP/ZINC FINGER CCCH TYPE DOMAIN CONTAINING PROTEIN"/>
    <property type="match status" value="1"/>
</dbReference>